<evidence type="ECO:0000256" key="1">
    <source>
        <dbReference type="SAM" id="MobiDB-lite"/>
    </source>
</evidence>
<dbReference type="AlphaFoldDB" id="A0A1J5THY7"/>
<dbReference type="EMBL" id="MLJW01000008">
    <property type="protein sequence ID" value="OIR15925.1"/>
    <property type="molecule type" value="Genomic_DNA"/>
</dbReference>
<name>A0A1J5THY7_9ZZZZ</name>
<accession>A0A1J5THY7</accession>
<sequence length="80" mass="8699">MNMLEIAMGASPHPDPGGTTSYPTKQPKDGCQVVGYKPASWQVAGYLLEGEGTHEKRVKQAIREADARKGNFEFPEANHA</sequence>
<gene>
    <name evidence="2" type="ORF">GALL_34260</name>
</gene>
<feature type="region of interest" description="Disordered" evidence="1">
    <location>
        <begin position="1"/>
        <end position="28"/>
    </location>
</feature>
<proteinExistence type="predicted"/>
<protein>
    <submittedName>
        <fullName evidence="2">Uncharacterized protein</fullName>
    </submittedName>
</protein>
<organism evidence="2">
    <name type="scientific">mine drainage metagenome</name>
    <dbReference type="NCBI Taxonomy" id="410659"/>
    <lineage>
        <taxon>unclassified sequences</taxon>
        <taxon>metagenomes</taxon>
        <taxon>ecological metagenomes</taxon>
    </lineage>
</organism>
<comment type="caution">
    <text evidence="2">The sequence shown here is derived from an EMBL/GenBank/DDBJ whole genome shotgun (WGS) entry which is preliminary data.</text>
</comment>
<reference evidence="2" key="1">
    <citation type="submission" date="2016-10" db="EMBL/GenBank/DDBJ databases">
        <title>Sequence of Gallionella enrichment culture.</title>
        <authorList>
            <person name="Poehlein A."/>
            <person name="Muehling M."/>
            <person name="Daniel R."/>
        </authorList>
    </citation>
    <scope>NUCLEOTIDE SEQUENCE</scope>
</reference>
<evidence type="ECO:0000313" key="2">
    <source>
        <dbReference type="EMBL" id="OIR15925.1"/>
    </source>
</evidence>